<comment type="similarity">
    <text evidence="5">Belongs to the CheB family.</text>
</comment>
<dbReference type="NCBIfam" id="NF001965">
    <property type="entry name" value="PRK00742.1"/>
    <property type="match status" value="1"/>
</dbReference>
<protein>
    <recommendedName>
        <fullName evidence="5">Protein-glutamate methylesterase/protein-glutamine glutaminase</fullName>
        <ecNumber evidence="5">3.1.1.61</ecNumber>
        <ecNumber evidence="5">3.5.1.44</ecNumber>
    </recommendedName>
</protein>
<feature type="domain" description="CheB-type methylesterase" evidence="9">
    <location>
        <begin position="154"/>
        <end position="345"/>
    </location>
</feature>
<evidence type="ECO:0000256" key="7">
    <source>
        <dbReference type="PROSITE-ProRule" id="PRU00169"/>
    </source>
</evidence>
<comment type="catalytic activity">
    <reaction evidence="5">
        <text>L-glutaminyl-[protein] + H2O = L-glutamyl-[protein] + NH4(+)</text>
        <dbReference type="Rhea" id="RHEA:16441"/>
        <dbReference type="Rhea" id="RHEA-COMP:10207"/>
        <dbReference type="Rhea" id="RHEA-COMP:10208"/>
        <dbReference type="ChEBI" id="CHEBI:15377"/>
        <dbReference type="ChEBI" id="CHEBI:28938"/>
        <dbReference type="ChEBI" id="CHEBI:29973"/>
        <dbReference type="ChEBI" id="CHEBI:30011"/>
        <dbReference type="EC" id="3.5.1.44"/>
    </reaction>
</comment>
<keyword evidence="10" id="KW-0489">Methyltransferase</keyword>
<dbReference type="EC" id="3.5.1.44" evidence="5"/>
<comment type="PTM">
    <text evidence="5">Phosphorylated by CheA. Phosphorylation of the N-terminal regulatory domain activates the methylesterase activity.</text>
</comment>
<dbReference type="PROSITE" id="PS50110">
    <property type="entry name" value="RESPONSE_REGULATORY"/>
    <property type="match status" value="1"/>
</dbReference>
<dbReference type="PIRSF" id="PIRSF000876">
    <property type="entry name" value="RR_chemtxs_CheB"/>
    <property type="match status" value="1"/>
</dbReference>
<feature type="active site" evidence="5 6">
    <location>
        <position position="193"/>
    </location>
</feature>
<dbReference type="InterPro" id="IPR000673">
    <property type="entry name" value="Sig_transdc_resp-reg_Me-estase"/>
</dbReference>
<dbReference type="Pfam" id="PF00072">
    <property type="entry name" value="Response_reg"/>
    <property type="match status" value="1"/>
</dbReference>
<sequence length="345" mass="35607">MDAPIRVLVVDDSAFARKVLRQVLSAARGLEVVDTARDGLDAMEKIAELHPDVVTLDLMMPHLDGLGVLKALAAMPAPPRVVVVSTAEEESELAVAALQAGAVELVHKPTALATERLYEMGAELVAKVRTAAHAVARPGVEEAAPVKSGAVPVVGTIHKVVVVGTSTGGPAALGRLLATLPADFPVPLALALHIPAGYTEALARRLDKQSALEVVEASEGVELKPGRAVLAQAGMHLRLNREGTRAWGSLDKEPAGTAHHPSVDVLFQSAVAGWGRAVVGVVLTGMGDDGLAGARAIHAAGGRVLTESAESCVVYGMPRAVVEAGLSHVSAPLDRMAGLLSRSVR</sequence>
<feature type="active site" evidence="5 6">
    <location>
        <position position="289"/>
    </location>
</feature>
<dbReference type="InterPro" id="IPR008248">
    <property type="entry name" value="CheB-like"/>
</dbReference>
<dbReference type="InterPro" id="IPR035909">
    <property type="entry name" value="CheB_C"/>
</dbReference>
<comment type="subcellular location">
    <subcellularLocation>
        <location evidence="5">Cytoplasm</location>
    </subcellularLocation>
</comment>
<evidence type="ECO:0000259" key="8">
    <source>
        <dbReference type="PROSITE" id="PS50110"/>
    </source>
</evidence>
<evidence type="ECO:0000256" key="6">
    <source>
        <dbReference type="PROSITE-ProRule" id="PRU00050"/>
    </source>
</evidence>
<evidence type="ECO:0000256" key="2">
    <source>
        <dbReference type="ARBA" id="ARBA00022500"/>
    </source>
</evidence>
<feature type="domain" description="Response regulatory" evidence="8">
    <location>
        <begin position="6"/>
        <end position="123"/>
    </location>
</feature>
<dbReference type="CDD" id="cd17541">
    <property type="entry name" value="REC_CheB-like"/>
    <property type="match status" value="1"/>
</dbReference>
<dbReference type="SUPFAM" id="SSF52738">
    <property type="entry name" value="Methylesterase CheB, C-terminal domain"/>
    <property type="match status" value="1"/>
</dbReference>
<organism evidence="10 11">
    <name type="scientific">Stigmatella ashevillensis</name>
    <dbReference type="NCBI Taxonomy" id="2995309"/>
    <lineage>
        <taxon>Bacteria</taxon>
        <taxon>Pseudomonadati</taxon>
        <taxon>Myxococcota</taxon>
        <taxon>Myxococcia</taxon>
        <taxon>Myxococcales</taxon>
        <taxon>Cystobacterineae</taxon>
        <taxon>Archangiaceae</taxon>
        <taxon>Stigmatella</taxon>
    </lineage>
</organism>
<dbReference type="SUPFAM" id="SSF52172">
    <property type="entry name" value="CheY-like"/>
    <property type="match status" value="1"/>
</dbReference>
<evidence type="ECO:0000313" key="10">
    <source>
        <dbReference type="EMBL" id="MDC0712703.1"/>
    </source>
</evidence>
<dbReference type="Pfam" id="PF01339">
    <property type="entry name" value="CheB_methylest"/>
    <property type="match status" value="1"/>
</dbReference>
<feature type="active site" evidence="5 6">
    <location>
        <position position="166"/>
    </location>
</feature>
<dbReference type="Proteomes" id="UP001221838">
    <property type="component" value="Unassembled WGS sequence"/>
</dbReference>
<dbReference type="InterPro" id="IPR001789">
    <property type="entry name" value="Sig_transdc_resp-reg_receiver"/>
</dbReference>
<keyword evidence="1 5" id="KW-0963">Cytoplasm</keyword>
<dbReference type="PANTHER" id="PTHR42872">
    <property type="entry name" value="PROTEIN-GLUTAMATE METHYLESTERASE/PROTEIN-GLUTAMINE GLUTAMINASE"/>
    <property type="match status" value="1"/>
</dbReference>
<dbReference type="InterPro" id="IPR011006">
    <property type="entry name" value="CheY-like_superfamily"/>
</dbReference>
<dbReference type="PANTHER" id="PTHR42872:SF6">
    <property type="entry name" value="PROTEIN-GLUTAMATE METHYLESTERASE_PROTEIN-GLUTAMINE GLUTAMINASE"/>
    <property type="match status" value="1"/>
</dbReference>
<comment type="caution">
    <text evidence="10">The sequence shown here is derived from an EMBL/GenBank/DDBJ whole genome shotgun (WGS) entry which is preliminary data.</text>
</comment>
<evidence type="ECO:0000256" key="4">
    <source>
        <dbReference type="ARBA" id="ARBA00048267"/>
    </source>
</evidence>
<keyword evidence="5 7" id="KW-0597">Phosphoprotein</keyword>
<dbReference type="RefSeq" id="WP_272142839.1">
    <property type="nucleotide sequence ID" value="NZ_JAQNDM010000002.1"/>
</dbReference>
<keyword evidence="2 5" id="KW-0145">Chemotaxis</keyword>
<keyword evidence="11" id="KW-1185">Reference proteome</keyword>
<accession>A0ABT5DGG5</accession>
<comment type="domain">
    <text evidence="5">Contains a C-terminal catalytic domain, and an N-terminal region which modulates catalytic activity.</text>
</comment>
<dbReference type="CDD" id="cd16432">
    <property type="entry name" value="CheB_Rec"/>
    <property type="match status" value="1"/>
</dbReference>
<evidence type="ECO:0000313" key="11">
    <source>
        <dbReference type="Proteomes" id="UP001221838"/>
    </source>
</evidence>
<keyword evidence="10" id="KW-0808">Transferase</keyword>
<dbReference type="GO" id="GO:0008168">
    <property type="term" value="F:methyltransferase activity"/>
    <property type="evidence" value="ECO:0007669"/>
    <property type="project" value="UniProtKB-KW"/>
</dbReference>
<comment type="function">
    <text evidence="5">Involved in chemotaxis. Part of a chemotaxis signal transduction system that modulates chemotaxis in response to various stimuli. Catalyzes the demethylation of specific methylglutamate residues introduced into the chemoreceptors (methyl-accepting chemotaxis proteins or MCP) by CheR. Also mediates the irreversible deamidation of specific glutamine residues to glutamic acid.</text>
</comment>
<feature type="modified residue" description="4-aspartylphosphate" evidence="5 7">
    <location>
        <position position="57"/>
    </location>
</feature>
<dbReference type="GO" id="GO:0032259">
    <property type="term" value="P:methylation"/>
    <property type="evidence" value="ECO:0007669"/>
    <property type="project" value="UniProtKB-KW"/>
</dbReference>
<reference evidence="10 11" key="1">
    <citation type="submission" date="2022-11" db="EMBL/GenBank/DDBJ databases">
        <title>Minimal conservation of predation-associated metabolite biosynthetic gene clusters underscores biosynthetic potential of Myxococcota including descriptions for ten novel species: Archangium lansinium sp. nov., Myxococcus landrumus sp. nov., Nannocystis bai.</title>
        <authorList>
            <person name="Ahearne A."/>
            <person name="Stevens C."/>
            <person name="Dowd S."/>
        </authorList>
    </citation>
    <scope>NUCLEOTIDE SEQUENCE [LARGE SCALE GENOMIC DNA]</scope>
    <source>
        <strain evidence="10 11">NCWAL01</strain>
    </source>
</reference>
<evidence type="ECO:0000259" key="9">
    <source>
        <dbReference type="PROSITE" id="PS50122"/>
    </source>
</evidence>
<gene>
    <name evidence="5 10" type="primary">cheB</name>
    <name evidence="10" type="ORF">POL68_29850</name>
</gene>
<dbReference type="EC" id="3.1.1.61" evidence="5"/>
<dbReference type="HAMAP" id="MF_00099">
    <property type="entry name" value="CheB_chemtxs"/>
    <property type="match status" value="1"/>
</dbReference>
<evidence type="ECO:0000256" key="1">
    <source>
        <dbReference type="ARBA" id="ARBA00022490"/>
    </source>
</evidence>
<proteinExistence type="inferred from homology"/>
<dbReference type="EMBL" id="JAQNDM010000002">
    <property type="protein sequence ID" value="MDC0712703.1"/>
    <property type="molecule type" value="Genomic_DNA"/>
</dbReference>
<keyword evidence="3 5" id="KW-0378">Hydrolase</keyword>
<dbReference type="PROSITE" id="PS50122">
    <property type="entry name" value="CHEB"/>
    <property type="match status" value="1"/>
</dbReference>
<dbReference type="SMART" id="SM00448">
    <property type="entry name" value="REC"/>
    <property type="match status" value="1"/>
</dbReference>
<comment type="catalytic activity">
    <reaction evidence="4 5">
        <text>[protein]-L-glutamate 5-O-methyl ester + H2O = L-glutamyl-[protein] + methanol + H(+)</text>
        <dbReference type="Rhea" id="RHEA:23236"/>
        <dbReference type="Rhea" id="RHEA-COMP:10208"/>
        <dbReference type="Rhea" id="RHEA-COMP:10311"/>
        <dbReference type="ChEBI" id="CHEBI:15377"/>
        <dbReference type="ChEBI" id="CHEBI:15378"/>
        <dbReference type="ChEBI" id="CHEBI:17790"/>
        <dbReference type="ChEBI" id="CHEBI:29973"/>
        <dbReference type="ChEBI" id="CHEBI:82795"/>
        <dbReference type="EC" id="3.1.1.61"/>
    </reaction>
</comment>
<dbReference type="GO" id="GO:0008984">
    <property type="term" value="F:protein-glutamate methylesterase activity"/>
    <property type="evidence" value="ECO:0007669"/>
    <property type="project" value="UniProtKB-EC"/>
</dbReference>
<dbReference type="Gene3D" id="3.40.50.2300">
    <property type="match status" value="1"/>
</dbReference>
<evidence type="ECO:0000256" key="5">
    <source>
        <dbReference type="HAMAP-Rule" id="MF_00099"/>
    </source>
</evidence>
<name>A0ABT5DGG5_9BACT</name>
<dbReference type="Gene3D" id="3.40.50.180">
    <property type="entry name" value="Methylesterase CheB, C-terminal domain"/>
    <property type="match status" value="1"/>
</dbReference>
<evidence type="ECO:0000256" key="3">
    <source>
        <dbReference type="ARBA" id="ARBA00022801"/>
    </source>
</evidence>